<gene>
    <name evidence="8" type="primary">nqrA</name>
    <name evidence="12" type="ORF">EH243_10570</name>
</gene>
<dbReference type="Pfam" id="PF11973">
    <property type="entry name" value="NQRA_SLBB"/>
    <property type="match status" value="1"/>
</dbReference>
<evidence type="ECO:0000313" key="12">
    <source>
        <dbReference type="EMBL" id="RTE65707.1"/>
    </source>
</evidence>
<keyword evidence="6 8" id="KW-0830">Ubiquinone</keyword>
<dbReference type="GO" id="GO:0006814">
    <property type="term" value="P:sodium ion transport"/>
    <property type="evidence" value="ECO:0007669"/>
    <property type="project" value="UniProtKB-UniRule"/>
</dbReference>
<dbReference type="Pfam" id="PF24836">
    <property type="entry name" value="NQRA_2nd"/>
    <property type="match status" value="1"/>
</dbReference>
<comment type="caution">
    <text evidence="12">The sequence shown here is derived from an EMBL/GenBank/DDBJ whole genome shotgun (WGS) entry which is preliminary data.</text>
</comment>
<dbReference type="OrthoDB" id="9774536at2"/>
<keyword evidence="2 8" id="KW-1278">Translocase</keyword>
<comment type="similarity">
    <text evidence="8">Belongs to the NqrA family.</text>
</comment>
<name>A0A430KQC1_9GAMM</name>
<dbReference type="InterPro" id="IPR008703">
    <property type="entry name" value="NqrA"/>
</dbReference>
<evidence type="ECO:0000259" key="9">
    <source>
        <dbReference type="Pfam" id="PF05896"/>
    </source>
</evidence>
<feature type="domain" description="NqrA N-terminal barrel-sandwich hybrid" evidence="9">
    <location>
        <begin position="2"/>
        <end position="95"/>
    </location>
</feature>
<dbReference type="RefSeq" id="WP_126158630.1">
    <property type="nucleotide sequence ID" value="NZ_RQXW01000008.1"/>
</dbReference>
<accession>A0A430KQC1</accession>
<dbReference type="InterPro" id="IPR056147">
    <property type="entry name" value="NQRA_N"/>
</dbReference>
<dbReference type="AlphaFoldDB" id="A0A430KQC1"/>
<keyword evidence="7 8" id="KW-0739">Sodium transport</keyword>
<comment type="subunit">
    <text evidence="8">Composed of six subunits; NqrA, NqrB, NqrC, NqrD, NqrE and NqrF.</text>
</comment>
<evidence type="ECO:0000313" key="13">
    <source>
        <dbReference type="Proteomes" id="UP000283087"/>
    </source>
</evidence>
<evidence type="ECO:0000256" key="1">
    <source>
        <dbReference type="ARBA" id="ARBA00022448"/>
    </source>
</evidence>
<proteinExistence type="inferred from homology"/>
<keyword evidence="3 8" id="KW-0520">NAD</keyword>
<dbReference type="InterPro" id="IPR056148">
    <property type="entry name" value="NQRA_2nd"/>
</dbReference>
<dbReference type="GO" id="GO:0016655">
    <property type="term" value="F:oxidoreductase activity, acting on NAD(P)H, quinone or similar compound as acceptor"/>
    <property type="evidence" value="ECO:0007669"/>
    <property type="project" value="UniProtKB-UniRule"/>
</dbReference>
<dbReference type="EC" id="7.2.1.1" evidence="8"/>
<reference evidence="12 13" key="1">
    <citation type="submission" date="2018-11" db="EMBL/GenBank/DDBJ databases">
        <title>The draft genome sequence of Amphritea opalescens ANRC-JH13T.</title>
        <authorList>
            <person name="Fang Z."/>
            <person name="Zhang Y."/>
            <person name="Han X."/>
        </authorList>
    </citation>
    <scope>NUCLEOTIDE SEQUENCE [LARGE SCALE GENOMIC DNA]</scope>
    <source>
        <strain evidence="12 13">ANRC-JH13</strain>
    </source>
</reference>
<dbReference type="EMBL" id="RQXW01000008">
    <property type="protein sequence ID" value="RTE65707.1"/>
    <property type="molecule type" value="Genomic_DNA"/>
</dbReference>
<evidence type="ECO:0000256" key="7">
    <source>
        <dbReference type="ARBA" id="ARBA00023201"/>
    </source>
</evidence>
<dbReference type="Pfam" id="PF05896">
    <property type="entry name" value="NQRA_N"/>
    <property type="match status" value="1"/>
</dbReference>
<dbReference type="Proteomes" id="UP000283087">
    <property type="component" value="Unassembled WGS sequence"/>
</dbReference>
<keyword evidence="5 8" id="KW-0406">Ion transport</keyword>
<sequence length="445" mass="48137">MIKIKQGLDLPIAGAPEQTVSTAVEVKSVAVIGFDYQGMKPTMRVKVGDRVKLGQVIFSDKKTEGVDFTAPAAGVIKEINRGDRRVLQSVVVEIDGNEAEQFAKYDVAQLSSLTVEQVQDNLVKSGAWTALRTRPFSKIPQPGSQPASIFVTAIDTNPLAANPEVVIAEQKDAFVNGLTVLTRLTEGKVFLCKAAGADVPTTDGVTVEEFAGIHPAGNAGTHIHFLDPVSASKTVWTVGYQDVIAFGQLFTTGELYTDRVIAIGGPQVTKPTLVRTRLGANLDELLAGRTEGTHNRVISGSVWNGRRAQGPLAYLTRYANQVSVLEEGDQREFLGWIKPGANKFSVLNMFASALNSSKKFNFTTTTNGSERAMVPVGQFERLMPLDILPTQLLRALVTGDVVHAMELGCLELDEEDLALCTFACPGKYEYGQILRSNLARIEKEA</sequence>
<evidence type="ECO:0000256" key="4">
    <source>
        <dbReference type="ARBA" id="ARBA00023053"/>
    </source>
</evidence>
<evidence type="ECO:0000256" key="6">
    <source>
        <dbReference type="ARBA" id="ARBA00023075"/>
    </source>
</evidence>
<dbReference type="NCBIfam" id="TIGR01936">
    <property type="entry name" value="nqrA"/>
    <property type="match status" value="1"/>
</dbReference>
<evidence type="ECO:0000256" key="3">
    <source>
        <dbReference type="ARBA" id="ARBA00023027"/>
    </source>
</evidence>
<dbReference type="NCBIfam" id="NF003759">
    <property type="entry name" value="PRK05352.1-2"/>
    <property type="match status" value="1"/>
</dbReference>
<dbReference type="HAMAP" id="MF_00425">
    <property type="entry name" value="NqrA"/>
    <property type="match status" value="1"/>
</dbReference>
<evidence type="ECO:0000259" key="10">
    <source>
        <dbReference type="Pfam" id="PF11973"/>
    </source>
</evidence>
<evidence type="ECO:0000259" key="11">
    <source>
        <dbReference type="Pfam" id="PF24836"/>
    </source>
</evidence>
<dbReference type="PANTHER" id="PTHR37839">
    <property type="entry name" value="NA(+)-TRANSLOCATING NADH-QUINONE REDUCTASE SUBUNIT A"/>
    <property type="match status" value="1"/>
</dbReference>
<protein>
    <recommendedName>
        <fullName evidence="8">Na(+)-translocating NADH-quinone reductase subunit A</fullName>
        <shortName evidence="8">Na(+)-NQR subunit A</shortName>
        <shortName evidence="8">Na(+)-translocating NQR subunit A</shortName>
        <ecNumber evidence="8">7.2.1.1</ecNumber>
    </recommendedName>
    <alternativeName>
        <fullName evidence="8">NQR complex subunit A</fullName>
    </alternativeName>
    <alternativeName>
        <fullName evidence="8">NQR-1 subunit A</fullName>
    </alternativeName>
</protein>
<keyword evidence="1 8" id="KW-0813">Transport</keyword>
<dbReference type="InterPro" id="IPR022615">
    <property type="entry name" value="NqrA_C_domain"/>
</dbReference>
<keyword evidence="13" id="KW-1185">Reference proteome</keyword>
<feature type="domain" description="NqrA second alpha/beta" evidence="11">
    <location>
        <begin position="114"/>
        <end position="255"/>
    </location>
</feature>
<evidence type="ECO:0000256" key="5">
    <source>
        <dbReference type="ARBA" id="ARBA00023065"/>
    </source>
</evidence>
<evidence type="ECO:0000256" key="2">
    <source>
        <dbReference type="ARBA" id="ARBA00022967"/>
    </source>
</evidence>
<feature type="domain" description="Na(+)-translocating NADH-quinone reductase subunit A C-terminal" evidence="10">
    <location>
        <begin position="260"/>
        <end position="309"/>
    </location>
</feature>
<comment type="function">
    <text evidence="8">NQR complex catalyzes the reduction of ubiquinone-1 to ubiquinol by two successive reactions, coupled with the transport of Na(+) ions from the cytoplasm to the periplasm. NqrA to NqrE are probably involved in the second step, the conversion of ubisemiquinone to ubiquinol.</text>
</comment>
<comment type="catalytic activity">
    <reaction evidence="8">
        <text>a ubiquinone + n Na(+)(in) + NADH + H(+) = a ubiquinol + n Na(+)(out) + NAD(+)</text>
        <dbReference type="Rhea" id="RHEA:47748"/>
        <dbReference type="Rhea" id="RHEA-COMP:9565"/>
        <dbReference type="Rhea" id="RHEA-COMP:9566"/>
        <dbReference type="ChEBI" id="CHEBI:15378"/>
        <dbReference type="ChEBI" id="CHEBI:16389"/>
        <dbReference type="ChEBI" id="CHEBI:17976"/>
        <dbReference type="ChEBI" id="CHEBI:29101"/>
        <dbReference type="ChEBI" id="CHEBI:57540"/>
        <dbReference type="ChEBI" id="CHEBI:57945"/>
        <dbReference type="EC" id="7.2.1.1"/>
    </reaction>
</comment>
<organism evidence="12 13">
    <name type="scientific">Amphritea opalescens</name>
    <dbReference type="NCBI Taxonomy" id="2490544"/>
    <lineage>
        <taxon>Bacteria</taxon>
        <taxon>Pseudomonadati</taxon>
        <taxon>Pseudomonadota</taxon>
        <taxon>Gammaproteobacteria</taxon>
        <taxon>Oceanospirillales</taxon>
        <taxon>Oceanospirillaceae</taxon>
        <taxon>Amphritea</taxon>
    </lineage>
</organism>
<evidence type="ECO:0000256" key="8">
    <source>
        <dbReference type="HAMAP-Rule" id="MF_00425"/>
    </source>
</evidence>
<dbReference type="PANTHER" id="PTHR37839:SF1">
    <property type="entry name" value="NA(+)-TRANSLOCATING NADH-QUINONE REDUCTASE SUBUNIT A"/>
    <property type="match status" value="1"/>
</dbReference>
<keyword evidence="4 8" id="KW-0915">Sodium</keyword>